<sequence>MYDYDMNDQLLEVLDRFSILRENYKARPGEFNKWVDWSKVSSPRPRYNLDSADMLPLSSKKKKVDGYPDFIEDDFQPSVPNDSTTPPENDCFQKSRRSVSKISQLSRKSGDSRKEKFEEKSPESSSKRRHNQCVSNNDQEAVKDAFQTKLKENTETVTGVLELECEVPASLCCPEQEPETPEFDYASPDGIDPIEPYDSSRNNSQCIYRFDPQNNSWSDLGRLPEPRSDCGVVSEQNMIYIFGGDDPRKGTSHGRKLPSGKTWSLNPLNGKWKELSPMNIPRTNFGFCNFRGNIYAFGGKGISGKALSTSERYHVEEDIWLNFSSLPMPCMSMAVSKFGNSIFVVGGVGKGAKLPIACEVFIYEPQNDTWTRDIPLEFGRCYAQLGSHYDQLYLVGGAGGRGRKTVPGA</sequence>
<evidence type="ECO:0000256" key="2">
    <source>
        <dbReference type="SAM" id="MobiDB-lite"/>
    </source>
</evidence>
<feature type="non-terminal residue" evidence="3">
    <location>
        <position position="1"/>
    </location>
</feature>
<name>A0A8J2NP07_9HEXA</name>
<evidence type="ECO:0000256" key="1">
    <source>
        <dbReference type="ARBA" id="ARBA00022441"/>
    </source>
</evidence>
<dbReference type="Proteomes" id="UP000708208">
    <property type="component" value="Unassembled WGS sequence"/>
</dbReference>
<dbReference type="InterPro" id="IPR006652">
    <property type="entry name" value="Kelch_1"/>
</dbReference>
<feature type="compositionally biased region" description="Basic and acidic residues" evidence="2">
    <location>
        <begin position="108"/>
        <end position="126"/>
    </location>
</feature>
<evidence type="ECO:0000313" key="4">
    <source>
        <dbReference type="Proteomes" id="UP000708208"/>
    </source>
</evidence>
<protein>
    <recommendedName>
        <fullName evidence="5">Kelch repeat-containing protein</fullName>
    </recommendedName>
</protein>
<dbReference type="Pfam" id="PF24681">
    <property type="entry name" value="Kelch_KLHDC2_KLHL20_DRC7"/>
    <property type="match status" value="1"/>
</dbReference>
<keyword evidence="4" id="KW-1185">Reference proteome</keyword>
<evidence type="ECO:0008006" key="5">
    <source>
        <dbReference type="Google" id="ProtNLM"/>
    </source>
</evidence>
<organism evidence="3 4">
    <name type="scientific">Allacma fusca</name>
    <dbReference type="NCBI Taxonomy" id="39272"/>
    <lineage>
        <taxon>Eukaryota</taxon>
        <taxon>Metazoa</taxon>
        <taxon>Ecdysozoa</taxon>
        <taxon>Arthropoda</taxon>
        <taxon>Hexapoda</taxon>
        <taxon>Collembola</taxon>
        <taxon>Symphypleona</taxon>
        <taxon>Sminthuridae</taxon>
        <taxon>Allacma</taxon>
    </lineage>
</organism>
<reference evidence="3" key="1">
    <citation type="submission" date="2021-06" db="EMBL/GenBank/DDBJ databases">
        <authorList>
            <person name="Hodson N. C."/>
            <person name="Mongue J. A."/>
            <person name="Jaron S. K."/>
        </authorList>
    </citation>
    <scope>NUCLEOTIDE SEQUENCE</scope>
</reference>
<gene>
    <name evidence="3" type="ORF">AFUS01_LOCUS9587</name>
</gene>
<feature type="region of interest" description="Disordered" evidence="2">
    <location>
        <begin position="69"/>
        <end position="140"/>
    </location>
</feature>
<dbReference type="InterPro" id="IPR052392">
    <property type="entry name" value="Kelch-BTB_domain-containing"/>
</dbReference>
<comment type="caution">
    <text evidence="3">The sequence shown here is derived from an EMBL/GenBank/DDBJ whole genome shotgun (WGS) entry which is preliminary data.</text>
</comment>
<dbReference type="EMBL" id="CAJVCH010069376">
    <property type="protein sequence ID" value="CAG7720301.1"/>
    <property type="molecule type" value="Genomic_DNA"/>
</dbReference>
<feature type="compositionally biased region" description="Polar residues" evidence="2">
    <location>
        <begin position="78"/>
        <end position="87"/>
    </location>
</feature>
<dbReference type="AlphaFoldDB" id="A0A8J2NP07"/>
<dbReference type="PANTHER" id="PTHR46375:SF3">
    <property type="entry name" value="KELCH REPEAT AND BTB DOMAIN-CONTAINING PROTEIN 13"/>
    <property type="match status" value="1"/>
</dbReference>
<keyword evidence="1" id="KW-0880">Kelch repeat</keyword>
<dbReference type="PANTHER" id="PTHR46375">
    <property type="entry name" value="KELCH REPEAT AND BTB DOMAIN-CONTAINING PROTEIN 13-RELATED"/>
    <property type="match status" value="1"/>
</dbReference>
<accession>A0A8J2NP07</accession>
<evidence type="ECO:0000313" key="3">
    <source>
        <dbReference type="EMBL" id="CAG7720301.1"/>
    </source>
</evidence>
<proteinExistence type="predicted"/>
<dbReference type="SMART" id="SM00612">
    <property type="entry name" value="Kelch"/>
    <property type="match status" value="4"/>
</dbReference>
<dbReference type="OrthoDB" id="6350321at2759"/>